<dbReference type="EMBL" id="JCNZ01000008">
    <property type="protein sequence ID" value="EWF89494.1"/>
    <property type="molecule type" value="Genomic_DNA"/>
</dbReference>
<evidence type="ECO:0000313" key="2">
    <source>
        <dbReference type="Proteomes" id="UP000020202"/>
    </source>
</evidence>
<evidence type="ECO:0000313" key="1">
    <source>
        <dbReference type="EMBL" id="EWF89494.1"/>
    </source>
</evidence>
<name>A0A7H5A944_9ENTR</name>
<protein>
    <submittedName>
        <fullName evidence="1">Uncharacterized protein</fullName>
    </submittedName>
</protein>
<gene>
    <name evidence="1" type="ORF">L373_01989</name>
</gene>
<dbReference type="Proteomes" id="UP000020202">
    <property type="component" value="Unassembled WGS sequence"/>
</dbReference>
<proteinExistence type="predicted"/>
<accession>A0A7H5A944</accession>
<dbReference type="AlphaFoldDB" id="A0A7H5A944"/>
<reference evidence="1 2" key="1">
    <citation type="submission" date="2014-01" db="EMBL/GenBank/DDBJ databases">
        <title>The Genome Sequence of Klebsiella oxytoca MGH 27.</title>
        <authorList>
            <consortium name="The Broad Institute Genomics Platform"/>
            <consortium name="The Broad Institute Genome Sequencing Center for Infectious Disease"/>
            <person name="Murphy C."/>
            <person name="Cosimi L."/>
            <person name="Cerqueira G."/>
            <person name="Feldgarden M."/>
            <person name="Earl A."/>
            <person name="Hung D."/>
            <person name="Onderdonk A.B."/>
            <person name="Ferraro M.J."/>
            <person name="Hooper D."/>
            <person name="Dekker J."/>
            <person name="O'Brien T."/>
            <person name="Huang S."/>
            <person name="Quan V."/>
            <person name="Ernst C."/>
            <person name="Delaney M."/>
            <person name="DuBois A."/>
            <person name="Kim D.S."/>
            <person name="Young S.K."/>
            <person name="Zeng Q."/>
            <person name="Gargeya S."/>
            <person name="Fitzgerald M."/>
            <person name="Abouelleil A."/>
            <person name="Alvarado L."/>
            <person name="Berlin A.M."/>
            <person name="Chapman S.B."/>
            <person name="Gainer-Dewar J."/>
            <person name="Goldberg J."/>
            <person name="Gnerre S."/>
            <person name="Griggs A."/>
            <person name="Gujja S."/>
            <person name="Hansen M."/>
            <person name="Howarth C."/>
            <person name="Imamovic A."/>
            <person name="Ireland A."/>
            <person name="Larimer J."/>
            <person name="McCowan C."/>
            <person name="Murphy C."/>
            <person name="Pearson M."/>
            <person name="Poon T.W."/>
            <person name="Priest M."/>
            <person name="Roberts A."/>
            <person name="Saif S."/>
            <person name="Shea T."/>
            <person name="Sykes S."/>
            <person name="Wortman J."/>
            <person name="Nusbaum C."/>
            <person name="Birren B."/>
        </authorList>
    </citation>
    <scope>NUCLEOTIDE SEQUENCE [LARGE SCALE GENOMIC DNA]</scope>
    <source>
        <strain evidence="1 2">MGH 27</strain>
    </source>
</reference>
<organism evidence="1 2">
    <name type="scientific">Klebsiella michiganensis</name>
    <dbReference type="NCBI Taxonomy" id="1134687"/>
    <lineage>
        <taxon>Bacteria</taxon>
        <taxon>Pseudomonadati</taxon>
        <taxon>Pseudomonadota</taxon>
        <taxon>Gammaproteobacteria</taxon>
        <taxon>Enterobacterales</taxon>
        <taxon>Enterobacteriaceae</taxon>
        <taxon>Klebsiella/Raoultella group</taxon>
        <taxon>Klebsiella</taxon>
    </lineage>
</organism>
<comment type="caution">
    <text evidence="1">The sequence shown here is derived from an EMBL/GenBank/DDBJ whole genome shotgun (WGS) entry which is preliminary data.</text>
</comment>
<sequence>MNAKRLLYRYILPQSRQKRTVIINHNSVFRPAIPHKYAAHRQGCALHHLLSDRLHVDGFALHTFTQRTLGTVDNVAGQLTAGGINIVAAGFTHYRGETILH</sequence>